<dbReference type="AlphaFoldDB" id="A0A238JFH6"/>
<sequence>MMKSALLGVCGLVITGCAPFLALEKAQKTDLPEVSCFTRPQGGCVFDHNPLRVETKAITIQNRPYKFFPTSVTLNFVDALGRDWQAPKGTLTDGASIPEIFTAIVGKPTSPEYINAAAVHDAYCGIGNESGPRFHDGRWEDVHRMFYDGLIVGGTPELRAKLMYAAVWLGGPRWETTRMLDRVSDADLQTAMRATKNYISANSPTLPELDRYLRKWENHLLLDTHEEEVPEDNAAGPMEPYEPTYPDDPYEPTYPDDPYDPTYPSEPNDPTDPGLT</sequence>
<evidence type="ECO:0000313" key="3">
    <source>
        <dbReference type="EMBL" id="SMX29399.1"/>
    </source>
</evidence>
<evidence type="ECO:0000256" key="2">
    <source>
        <dbReference type="SAM" id="SignalP"/>
    </source>
</evidence>
<dbReference type="PROSITE" id="PS51257">
    <property type="entry name" value="PROKAR_LIPOPROTEIN"/>
    <property type="match status" value="1"/>
</dbReference>
<protein>
    <recommendedName>
        <fullName evidence="5">DUF1353 domain-containing protein</fullName>
    </recommendedName>
</protein>
<reference evidence="4" key="1">
    <citation type="submission" date="2017-05" db="EMBL/GenBank/DDBJ databases">
        <authorList>
            <person name="Rodrigo-Torres L."/>
            <person name="Arahal R. D."/>
            <person name="Lucena T."/>
        </authorList>
    </citation>
    <scope>NUCLEOTIDE SEQUENCE [LARGE SCALE GENOMIC DNA]</scope>
    <source>
        <strain evidence="4">CECT 8649</strain>
    </source>
</reference>
<dbReference type="OrthoDB" id="7860705at2"/>
<organism evidence="3 4">
    <name type="scientific">Pelagimonas phthalicica</name>
    <dbReference type="NCBI Taxonomy" id="1037362"/>
    <lineage>
        <taxon>Bacteria</taxon>
        <taxon>Pseudomonadati</taxon>
        <taxon>Pseudomonadota</taxon>
        <taxon>Alphaproteobacteria</taxon>
        <taxon>Rhodobacterales</taxon>
        <taxon>Roseobacteraceae</taxon>
        <taxon>Pelagimonas</taxon>
    </lineage>
</organism>
<keyword evidence="4" id="KW-1185">Reference proteome</keyword>
<dbReference type="Proteomes" id="UP000225972">
    <property type="component" value="Unassembled WGS sequence"/>
</dbReference>
<evidence type="ECO:0000256" key="1">
    <source>
        <dbReference type="SAM" id="MobiDB-lite"/>
    </source>
</evidence>
<evidence type="ECO:0008006" key="5">
    <source>
        <dbReference type="Google" id="ProtNLM"/>
    </source>
</evidence>
<gene>
    <name evidence="3" type="ORF">TRP8649_03533</name>
</gene>
<evidence type="ECO:0000313" key="4">
    <source>
        <dbReference type="Proteomes" id="UP000225972"/>
    </source>
</evidence>
<keyword evidence="2" id="KW-0732">Signal</keyword>
<dbReference type="InterPro" id="IPR010767">
    <property type="entry name" value="Phage_CGC-2007_Cje0229"/>
</dbReference>
<accession>A0A238JFH6</accession>
<feature type="chain" id="PRO_5012601978" description="DUF1353 domain-containing protein" evidence="2">
    <location>
        <begin position="23"/>
        <end position="276"/>
    </location>
</feature>
<feature type="signal peptide" evidence="2">
    <location>
        <begin position="1"/>
        <end position="22"/>
    </location>
</feature>
<proteinExistence type="predicted"/>
<feature type="region of interest" description="Disordered" evidence="1">
    <location>
        <begin position="224"/>
        <end position="276"/>
    </location>
</feature>
<dbReference type="EMBL" id="FXXP01000002">
    <property type="protein sequence ID" value="SMX29399.1"/>
    <property type="molecule type" value="Genomic_DNA"/>
</dbReference>
<name>A0A238JFH6_9RHOB</name>
<dbReference type="Pfam" id="PF07087">
    <property type="entry name" value="DUF1353"/>
    <property type="match status" value="1"/>
</dbReference>